<proteinExistence type="predicted"/>
<dbReference type="GeneID" id="61433830"/>
<dbReference type="NCBIfam" id="TIGR04069">
    <property type="entry name" value="ocin_ACP_rel"/>
    <property type="match status" value="1"/>
</dbReference>
<protein>
    <submittedName>
        <fullName evidence="1">Peptide maturation system acyl carrier-related protein</fullName>
    </submittedName>
</protein>
<reference evidence="1 2" key="1">
    <citation type="submission" date="2015-09" db="EMBL/GenBank/DDBJ databases">
        <authorList>
            <consortium name="Pathogen Informatics"/>
        </authorList>
    </citation>
    <scope>NUCLEOTIDE SEQUENCE [LARGE SCALE GENOMIC DNA]</scope>
    <source>
        <strain evidence="1 2">2789STDY5608863</strain>
    </source>
</reference>
<name>A0A173T8N0_9FIRM</name>
<dbReference type="Proteomes" id="UP000095495">
    <property type="component" value="Unassembled WGS sequence"/>
</dbReference>
<dbReference type="InterPro" id="IPR023972">
    <property type="entry name" value="CHP04069_acyl_carrier-rel"/>
</dbReference>
<dbReference type="SUPFAM" id="SSF47336">
    <property type="entry name" value="ACP-like"/>
    <property type="match status" value="1"/>
</dbReference>
<sequence length="90" mass="10354">MDAENIRAKVKKVFFDLFQKDESKIQDSYCTDNFFGSKMGLLPGDVVAYLYAVEKEFNLQIPSSYIQEGKFNTLDNVTNIICEVLQKKDD</sequence>
<organism evidence="1 2">
    <name type="scientific">Roseburia faecis</name>
    <dbReference type="NCBI Taxonomy" id="301302"/>
    <lineage>
        <taxon>Bacteria</taxon>
        <taxon>Bacillati</taxon>
        <taxon>Bacillota</taxon>
        <taxon>Clostridia</taxon>
        <taxon>Lachnospirales</taxon>
        <taxon>Lachnospiraceae</taxon>
        <taxon>Roseburia</taxon>
    </lineage>
</organism>
<accession>A0A173T8N0</accession>
<evidence type="ECO:0000313" key="1">
    <source>
        <dbReference type="EMBL" id="CUM99143.1"/>
    </source>
</evidence>
<dbReference type="AlphaFoldDB" id="A0A173T8N0"/>
<gene>
    <name evidence="1" type="ORF">ERS852420_01985</name>
</gene>
<dbReference type="InterPro" id="IPR036736">
    <property type="entry name" value="ACP-like_sf"/>
</dbReference>
<dbReference type="Gene3D" id="1.10.1200.10">
    <property type="entry name" value="ACP-like"/>
    <property type="match status" value="1"/>
</dbReference>
<dbReference type="EMBL" id="CYXV01000008">
    <property type="protein sequence ID" value="CUM99143.1"/>
    <property type="molecule type" value="Genomic_DNA"/>
</dbReference>
<dbReference type="RefSeq" id="WP_006859489.1">
    <property type="nucleotide sequence ID" value="NZ_CYXV01000008.1"/>
</dbReference>
<evidence type="ECO:0000313" key="2">
    <source>
        <dbReference type="Proteomes" id="UP000095495"/>
    </source>
</evidence>